<dbReference type="EMBL" id="JAESWB010000025">
    <property type="protein sequence ID" value="MBL4951095.1"/>
    <property type="molecule type" value="Genomic_DNA"/>
</dbReference>
<gene>
    <name evidence="1" type="ORF">JK635_02420</name>
</gene>
<accession>A0ABS1TIF6</accession>
<evidence type="ECO:0000313" key="2">
    <source>
        <dbReference type="Proteomes" id="UP000623967"/>
    </source>
</evidence>
<keyword evidence="2" id="KW-1185">Reference proteome</keyword>
<reference evidence="1 2" key="1">
    <citation type="submission" date="2021-01" db="EMBL/GenBank/DDBJ databases">
        <title>Genome public.</title>
        <authorList>
            <person name="Liu C."/>
            <person name="Sun Q."/>
        </authorList>
    </citation>
    <scope>NUCLEOTIDE SEQUENCE [LARGE SCALE GENOMIC DNA]</scope>
    <source>
        <strain evidence="1 2">YIM B02564</strain>
    </source>
</reference>
<protein>
    <submittedName>
        <fullName evidence="1">Uncharacterized protein</fullName>
    </submittedName>
</protein>
<proteinExistence type="predicted"/>
<comment type="caution">
    <text evidence="1">The sequence shown here is derived from an EMBL/GenBank/DDBJ whole genome shotgun (WGS) entry which is preliminary data.</text>
</comment>
<sequence length="101" mass="11740">MAKYRKKSVIIEAELFKMGMEDGYACYPIFSDKLLGFYHKNEPIPKTKRIPAIKTLEGWYEVEVGKHYIVTGVKGERYPVEKEIFEETYDLVNAKESLDLA</sequence>
<name>A0ABS1TIF6_9BACI</name>
<dbReference type="Proteomes" id="UP000623967">
    <property type="component" value="Unassembled WGS sequence"/>
</dbReference>
<evidence type="ECO:0000313" key="1">
    <source>
        <dbReference type="EMBL" id="MBL4951095.1"/>
    </source>
</evidence>
<dbReference type="RefSeq" id="WP_202652080.1">
    <property type="nucleotide sequence ID" value="NZ_JAESWB010000025.1"/>
</dbReference>
<organism evidence="1 2">
    <name type="scientific">Neobacillus paridis</name>
    <dbReference type="NCBI Taxonomy" id="2803862"/>
    <lineage>
        <taxon>Bacteria</taxon>
        <taxon>Bacillati</taxon>
        <taxon>Bacillota</taxon>
        <taxon>Bacilli</taxon>
        <taxon>Bacillales</taxon>
        <taxon>Bacillaceae</taxon>
        <taxon>Neobacillus</taxon>
    </lineage>
</organism>